<dbReference type="AlphaFoldDB" id="V5SDH0"/>
<dbReference type="EMBL" id="CP006912">
    <property type="protein sequence ID" value="AHB48537.1"/>
    <property type="molecule type" value="Genomic_DNA"/>
</dbReference>
<accession>V5SDH0</accession>
<dbReference type="Proteomes" id="UP000018542">
    <property type="component" value="Chromosome"/>
</dbReference>
<reference evidence="1 2" key="1">
    <citation type="journal article" date="2014" name="Genome Announc.">
        <title>Complete Genome Sequence of Hyphomicrobium nitrativorans Strain NL23, a Denitrifying Bacterium Isolated from Biofilm of a Methanol-Fed Denitrification System Treating Seawater at the Montreal Biodome.</title>
        <authorList>
            <person name="Martineau C."/>
            <person name="Villeneuve C."/>
            <person name="Mauffrey F."/>
            <person name="Villemur R."/>
        </authorList>
    </citation>
    <scope>NUCLEOTIDE SEQUENCE [LARGE SCALE GENOMIC DNA]</scope>
    <source>
        <strain evidence="1">NL23</strain>
    </source>
</reference>
<gene>
    <name evidence="1" type="ORF">W911_09260</name>
</gene>
<proteinExistence type="predicted"/>
<sequence>MVYLLADHLDAALAAGEDLLKSTLSWNGGDARASDLLASNRRAERAAVDAVRTLELMLLTRVLKSRESARDLAKADGFFKSIAGLYTSGTAIVADAAQEMADETAYAFDAGDGVTGYLRSRGLIAADEAAPLEAAQLPVTEDLLVAGRMPLGTLLDLIATFLDTLETHYELYDPPERKGTSPARAIPADALV</sequence>
<evidence type="ECO:0000313" key="1">
    <source>
        <dbReference type="EMBL" id="AHB48537.1"/>
    </source>
</evidence>
<dbReference type="KEGG" id="hni:W911_09260"/>
<protein>
    <submittedName>
        <fullName evidence="1">Uncharacterized protein</fullName>
    </submittedName>
</protein>
<dbReference type="HOGENOM" id="CLU_103697_0_0_5"/>
<keyword evidence="2" id="KW-1185">Reference proteome</keyword>
<name>V5SDH0_9HYPH</name>
<evidence type="ECO:0000313" key="2">
    <source>
        <dbReference type="Proteomes" id="UP000018542"/>
    </source>
</evidence>
<organism evidence="1 2">
    <name type="scientific">Hyphomicrobium nitrativorans NL23</name>
    <dbReference type="NCBI Taxonomy" id="1029756"/>
    <lineage>
        <taxon>Bacteria</taxon>
        <taxon>Pseudomonadati</taxon>
        <taxon>Pseudomonadota</taxon>
        <taxon>Alphaproteobacteria</taxon>
        <taxon>Hyphomicrobiales</taxon>
        <taxon>Hyphomicrobiaceae</taxon>
        <taxon>Hyphomicrobium</taxon>
    </lineage>
</organism>
<dbReference type="PATRIC" id="fig|1029756.8.peg.1931"/>